<evidence type="ECO:0000313" key="1">
    <source>
        <dbReference type="EMBL" id="CAG8745540.1"/>
    </source>
</evidence>
<name>A0ACA9QBG2_9GLOM</name>
<accession>A0ACA9QBG2</accession>
<proteinExistence type="predicted"/>
<gene>
    <name evidence="1" type="ORF">SPELUC_LOCUS14112</name>
</gene>
<comment type="caution">
    <text evidence="1">The sequence shown here is derived from an EMBL/GenBank/DDBJ whole genome shotgun (WGS) entry which is preliminary data.</text>
</comment>
<evidence type="ECO:0000313" key="2">
    <source>
        <dbReference type="Proteomes" id="UP000789366"/>
    </source>
</evidence>
<dbReference type="EMBL" id="CAJVPW010040049">
    <property type="protein sequence ID" value="CAG8745540.1"/>
    <property type="molecule type" value="Genomic_DNA"/>
</dbReference>
<feature type="non-terminal residue" evidence="1">
    <location>
        <position position="1"/>
    </location>
</feature>
<reference evidence="1" key="1">
    <citation type="submission" date="2021-06" db="EMBL/GenBank/DDBJ databases">
        <authorList>
            <person name="Kallberg Y."/>
            <person name="Tangrot J."/>
            <person name="Rosling A."/>
        </authorList>
    </citation>
    <scope>NUCLEOTIDE SEQUENCE</scope>
    <source>
        <strain evidence="1">28 12/20/2015</strain>
    </source>
</reference>
<feature type="non-terminal residue" evidence="1">
    <location>
        <position position="189"/>
    </location>
</feature>
<dbReference type="Proteomes" id="UP000789366">
    <property type="component" value="Unassembled WGS sequence"/>
</dbReference>
<keyword evidence="2" id="KW-1185">Reference proteome</keyword>
<organism evidence="1 2">
    <name type="scientific">Cetraspora pellucida</name>
    <dbReference type="NCBI Taxonomy" id="1433469"/>
    <lineage>
        <taxon>Eukaryota</taxon>
        <taxon>Fungi</taxon>
        <taxon>Fungi incertae sedis</taxon>
        <taxon>Mucoromycota</taxon>
        <taxon>Glomeromycotina</taxon>
        <taxon>Glomeromycetes</taxon>
        <taxon>Diversisporales</taxon>
        <taxon>Gigasporaceae</taxon>
        <taxon>Cetraspora</taxon>
    </lineage>
</organism>
<protein>
    <submittedName>
        <fullName evidence="1">5550_t:CDS:1</fullName>
    </submittedName>
</protein>
<sequence length="189" mass="21932">ALRTLDSKMKKLQEEGLDETDQSVALTVDETFYILDHDSMSENDNKSLVRRVFFWLSLLCSLRGSDTAKLKVNDISRQPNDLQKGVWFKTSPMSEKKLRTMMSHIADLTKINLDNGHRITNHLLCQTAIQRLKDLNVPENERMEFSGHRSHEGIKAYNHSKDDQKIQNTALLIPLDHDDLPYKEFNYFP</sequence>